<evidence type="ECO:0000259" key="3">
    <source>
        <dbReference type="Pfam" id="PF01370"/>
    </source>
</evidence>
<keyword evidence="1" id="KW-0560">Oxidoreductase</keyword>
<dbReference type="AlphaFoldDB" id="A0A9P4K5M4"/>
<dbReference type="PANTHER" id="PTHR10366">
    <property type="entry name" value="NAD DEPENDENT EPIMERASE/DEHYDRATASE"/>
    <property type="match status" value="1"/>
</dbReference>
<evidence type="ECO:0000256" key="2">
    <source>
        <dbReference type="ARBA" id="ARBA00023445"/>
    </source>
</evidence>
<dbReference type="OrthoDB" id="2735536at2759"/>
<dbReference type="PANTHER" id="PTHR10366:SF564">
    <property type="entry name" value="STEROL-4-ALPHA-CARBOXYLATE 3-DEHYDROGENASE, DECARBOXYLATING"/>
    <property type="match status" value="1"/>
</dbReference>
<organism evidence="4 5">
    <name type="scientific">Lojkania enalia</name>
    <dbReference type="NCBI Taxonomy" id="147567"/>
    <lineage>
        <taxon>Eukaryota</taxon>
        <taxon>Fungi</taxon>
        <taxon>Dikarya</taxon>
        <taxon>Ascomycota</taxon>
        <taxon>Pezizomycotina</taxon>
        <taxon>Dothideomycetes</taxon>
        <taxon>Pleosporomycetidae</taxon>
        <taxon>Pleosporales</taxon>
        <taxon>Pleosporales incertae sedis</taxon>
        <taxon>Lojkania</taxon>
    </lineage>
</organism>
<dbReference type="InterPro" id="IPR001509">
    <property type="entry name" value="Epimerase_deHydtase"/>
</dbReference>
<dbReference type="InterPro" id="IPR036291">
    <property type="entry name" value="NAD(P)-bd_dom_sf"/>
</dbReference>
<comment type="caution">
    <text evidence="4">The sequence shown here is derived from an EMBL/GenBank/DDBJ whole genome shotgun (WGS) entry which is preliminary data.</text>
</comment>
<proteinExistence type="inferred from homology"/>
<dbReference type="GO" id="GO:0016616">
    <property type="term" value="F:oxidoreductase activity, acting on the CH-OH group of donors, NAD or NADP as acceptor"/>
    <property type="evidence" value="ECO:0007669"/>
    <property type="project" value="TreeGrafter"/>
</dbReference>
<evidence type="ECO:0000256" key="1">
    <source>
        <dbReference type="ARBA" id="ARBA00023002"/>
    </source>
</evidence>
<dbReference type="InterPro" id="IPR050425">
    <property type="entry name" value="NAD(P)_dehydrat-like"/>
</dbReference>
<dbReference type="Pfam" id="PF01370">
    <property type="entry name" value="Epimerase"/>
    <property type="match status" value="1"/>
</dbReference>
<keyword evidence="5" id="KW-1185">Reference proteome</keyword>
<reference evidence="5" key="1">
    <citation type="journal article" date="2020" name="Stud. Mycol.">
        <title>101 Dothideomycetes genomes: A test case for predicting lifestyles and emergence of pathogens.</title>
        <authorList>
            <person name="Haridas S."/>
            <person name="Albert R."/>
            <person name="Binder M."/>
            <person name="Bloem J."/>
            <person name="LaButti K."/>
            <person name="Salamov A."/>
            <person name="Andreopoulos B."/>
            <person name="Baker S."/>
            <person name="Barry K."/>
            <person name="Bills G."/>
            <person name="Bluhm B."/>
            <person name="Cannon C."/>
            <person name="Castanera R."/>
            <person name="Culley D."/>
            <person name="Daum C."/>
            <person name="Ezra D."/>
            <person name="Gonzalez J."/>
            <person name="Henrissat B."/>
            <person name="Kuo A."/>
            <person name="Liang C."/>
            <person name="Lipzen A."/>
            <person name="Lutzoni F."/>
            <person name="Magnuson J."/>
            <person name="Mondo S."/>
            <person name="Nolan M."/>
            <person name="Ohm R."/>
            <person name="Pangilinan J."/>
            <person name="Park H.-J."/>
            <person name="Ramirez L."/>
            <person name="Alfaro M."/>
            <person name="Sun H."/>
            <person name="Tritt A."/>
            <person name="Yoshinaga Y."/>
            <person name="Zwiers L.-H."/>
            <person name="Turgeon B."/>
            <person name="Goodwin S."/>
            <person name="Spatafora J."/>
            <person name="Crous P."/>
            <person name="Grigoriev I."/>
        </authorList>
    </citation>
    <scope>NUCLEOTIDE SEQUENCE [LARGE SCALE GENOMIC DNA]</scope>
    <source>
        <strain evidence="5">CBS 304.66</strain>
    </source>
</reference>
<name>A0A9P4K5M4_9PLEO</name>
<feature type="domain" description="NAD-dependent epimerase/dehydratase" evidence="3">
    <location>
        <begin position="6"/>
        <end position="254"/>
    </location>
</feature>
<evidence type="ECO:0000313" key="5">
    <source>
        <dbReference type="Proteomes" id="UP000800093"/>
    </source>
</evidence>
<protein>
    <submittedName>
        <fullName evidence="4">3-beta hydroxysteroid dehydrogenase/isomerase family protein-like protein</fullName>
    </submittedName>
</protein>
<dbReference type="Gene3D" id="3.40.50.720">
    <property type="entry name" value="NAD(P)-binding Rossmann-like Domain"/>
    <property type="match status" value="1"/>
</dbReference>
<accession>A0A9P4K5M4</accession>
<evidence type="ECO:0000313" key="4">
    <source>
        <dbReference type="EMBL" id="KAF2261737.1"/>
    </source>
</evidence>
<dbReference type="SUPFAM" id="SSF51735">
    <property type="entry name" value="NAD(P)-binding Rossmann-fold domains"/>
    <property type="match status" value="1"/>
</dbReference>
<gene>
    <name evidence="4" type="ORF">CC78DRAFT_619195</name>
</gene>
<sequence>MASHRILLTGANGFVASHILSQLISASHSVRAVVRSPSKVSAIKSLFPSASPSQLDFAVVPDMTIPGAFDEALKSNPPFDIVMHTASPFLYKVASGNANDFLEPAIKGTTEVLEGIQNVAKGSVKRVVLTSSFAAVGGFGMYDDQNKVYVEEDWNPVTLEEAARTDDKAWKIVESGTGFDLVVLNPPMVYGPLAHKVKSMNDLNESTARIWNLFLKEWNPEGEMPGNGLPLYVDVRDLAKAHVLAMDAKDAGNQRFLVSPGSVTSQQIADIMREEVPGAAERVPKGTPGVDTLPVGAISIDTTKAKTILGLEYRSVKETFTDLGKQLLAIEKGEK</sequence>
<dbReference type="Proteomes" id="UP000800093">
    <property type="component" value="Unassembled WGS sequence"/>
</dbReference>
<comment type="similarity">
    <text evidence="2">Belongs to the NAD(P)-dependent epimerase/dehydratase family. Dihydroflavonol-4-reductase subfamily.</text>
</comment>
<dbReference type="EMBL" id="ML986651">
    <property type="protein sequence ID" value="KAF2261737.1"/>
    <property type="molecule type" value="Genomic_DNA"/>
</dbReference>